<proteinExistence type="inferred from homology"/>
<dbReference type="InterPro" id="IPR001173">
    <property type="entry name" value="Glyco_trans_2-like"/>
</dbReference>
<dbReference type="PANTHER" id="PTHR22916">
    <property type="entry name" value="GLYCOSYLTRANSFERASE"/>
    <property type="match status" value="1"/>
</dbReference>
<sequence length="247" mass="28484">MNKKVSIIIPFYNCAYVEEAVESALNQTYPHIEVIVVDDGSTQHVEKLEKYIDTGRIKYCKKENGGTASALNQGIRAADGDYFCWLSSDDIFLPDKVLRQVEFMEQTGSMASFMSFYFINENSQVVSEAMEYPFTNKLLFYKMLRVNCPINGCTVMLDSRVFDEIGYFDESLPYTHDYDFWLRLIQVYDFLYIPLALLYYRVHGEMGTKKHATTIKLEIEKVKNKHSAAMKSLIKQEIAAIVNKNSN</sequence>
<dbReference type="SUPFAM" id="SSF53448">
    <property type="entry name" value="Nucleotide-diphospho-sugar transferases"/>
    <property type="match status" value="1"/>
</dbReference>
<evidence type="ECO:0000259" key="2">
    <source>
        <dbReference type="Pfam" id="PF00535"/>
    </source>
</evidence>
<evidence type="ECO:0000256" key="1">
    <source>
        <dbReference type="ARBA" id="ARBA00006739"/>
    </source>
</evidence>
<dbReference type="InterPro" id="IPR029044">
    <property type="entry name" value="Nucleotide-diphossugar_trans"/>
</dbReference>
<dbReference type="EMBL" id="JAUSUN010000008">
    <property type="protein sequence ID" value="MDQ0413582.1"/>
    <property type="molecule type" value="Genomic_DNA"/>
</dbReference>
<evidence type="ECO:0000313" key="3">
    <source>
        <dbReference type="EMBL" id="MDQ0413582.1"/>
    </source>
</evidence>
<dbReference type="PANTHER" id="PTHR22916:SF3">
    <property type="entry name" value="UDP-GLCNAC:BETAGAL BETA-1,3-N-ACETYLGLUCOSAMINYLTRANSFERASE-LIKE PROTEIN 1"/>
    <property type="match status" value="1"/>
</dbReference>
<comment type="similarity">
    <text evidence="1">Belongs to the glycosyltransferase 2 family.</text>
</comment>
<name>A0ABU0FUI7_9BACI</name>
<reference evidence="3 4" key="1">
    <citation type="submission" date="2023-07" db="EMBL/GenBank/DDBJ databases">
        <title>Genomic Encyclopedia of Type Strains, Phase IV (KMG-IV): sequencing the most valuable type-strain genomes for metagenomic binning, comparative biology and taxonomic classification.</title>
        <authorList>
            <person name="Goeker M."/>
        </authorList>
    </citation>
    <scope>NUCLEOTIDE SEQUENCE [LARGE SCALE GENOMIC DNA]</scope>
    <source>
        <strain evidence="3 4">DSM 19598</strain>
    </source>
</reference>
<comment type="caution">
    <text evidence="3">The sequence shown here is derived from an EMBL/GenBank/DDBJ whole genome shotgun (WGS) entry which is preliminary data.</text>
</comment>
<evidence type="ECO:0000313" key="4">
    <source>
        <dbReference type="Proteomes" id="UP001242313"/>
    </source>
</evidence>
<accession>A0ABU0FUI7</accession>
<gene>
    <name evidence="3" type="ORF">J2S25_001786</name>
</gene>
<keyword evidence="4" id="KW-1185">Reference proteome</keyword>
<organism evidence="3 4">
    <name type="scientific">Mesobacillus stamsii</name>
    <dbReference type="NCBI Taxonomy" id="225347"/>
    <lineage>
        <taxon>Bacteria</taxon>
        <taxon>Bacillati</taxon>
        <taxon>Bacillota</taxon>
        <taxon>Bacilli</taxon>
        <taxon>Bacillales</taxon>
        <taxon>Bacillaceae</taxon>
        <taxon>Mesobacillus</taxon>
    </lineage>
</organism>
<dbReference type="Gene3D" id="3.90.550.10">
    <property type="entry name" value="Spore Coat Polysaccharide Biosynthesis Protein SpsA, Chain A"/>
    <property type="match status" value="1"/>
</dbReference>
<protein>
    <submittedName>
        <fullName evidence="3">Glycosyltransferase involved in cell wall biosynthesis</fullName>
    </submittedName>
</protein>
<dbReference type="RefSeq" id="WP_307191707.1">
    <property type="nucleotide sequence ID" value="NZ_JAUSUN010000008.1"/>
</dbReference>
<feature type="domain" description="Glycosyltransferase 2-like" evidence="2">
    <location>
        <begin position="6"/>
        <end position="150"/>
    </location>
</feature>
<dbReference type="Pfam" id="PF00535">
    <property type="entry name" value="Glycos_transf_2"/>
    <property type="match status" value="1"/>
</dbReference>
<dbReference type="Proteomes" id="UP001242313">
    <property type="component" value="Unassembled WGS sequence"/>
</dbReference>